<accession>A0A8D8WUW7</accession>
<dbReference type="AlphaFoldDB" id="A0A8D8WUW7"/>
<reference evidence="2" key="1">
    <citation type="submission" date="2021-05" db="EMBL/GenBank/DDBJ databases">
        <authorList>
            <person name="Alioto T."/>
            <person name="Alioto T."/>
            <person name="Gomez Garrido J."/>
        </authorList>
    </citation>
    <scope>NUCLEOTIDE SEQUENCE</scope>
</reference>
<evidence type="ECO:0000313" key="2">
    <source>
        <dbReference type="EMBL" id="CAG6671300.1"/>
    </source>
</evidence>
<feature type="transmembrane region" description="Helical" evidence="1">
    <location>
        <begin position="101"/>
        <end position="126"/>
    </location>
</feature>
<name>A0A8D8WUW7_9HEMI</name>
<sequence>MCAGKMFSLCYQGGRRNNRQHSEYHLVPGVLSGGFYISRPISRNTFGMVLTKFTAKQNTPPSKIQDLTEHSEQHGFFFDFCSIIFVYTTVEKNNKRTYCSIIIILTLFIHTLVAFNTLYVMIFSGFCATPRYF</sequence>
<keyword evidence="1" id="KW-0472">Membrane</keyword>
<proteinExistence type="predicted"/>
<protein>
    <submittedName>
        <fullName evidence="2">Uncharacterized protein</fullName>
    </submittedName>
</protein>
<organism evidence="2">
    <name type="scientific">Cacopsylla melanoneura</name>
    <dbReference type="NCBI Taxonomy" id="428564"/>
    <lineage>
        <taxon>Eukaryota</taxon>
        <taxon>Metazoa</taxon>
        <taxon>Ecdysozoa</taxon>
        <taxon>Arthropoda</taxon>
        <taxon>Hexapoda</taxon>
        <taxon>Insecta</taxon>
        <taxon>Pterygota</taxon>
        <taxon>Neoptera</taxon>
        <taxon>Paraneoptera</taxon>
        <taxon>Hemiptera</taxon>
        <taxon>Sternorrhyncha</taxon>
        <taxon>Psylloidea</taxon>
        <taxon>Psyllidae</taxon>
        <taxon>Psyllinae</taxon>
        <taxon>Cacopsylla</taxon>
    </lineage>
</organism>
<evidence type="ECO:0000256" key="1">
    <source>
        <dbReference type="SAM" id="Phobius"/>
    </source>
</evidence>
<dbReference type="EMBL" id="HBUF01225753">
    <property type="protein sequence ID" value="CAG6671300.1"/>
    <property type="molecule type" value="Transcribed_RNA"/>
</dbReference>
<keyword evidence="1" id="KW-1133">Transmembrane helix</keyword>
<keyword evidence="1" id="KW-0812">Transmembrane</keyword>